<feature type="chain" id="PRO_5041383904" evidence="1">
    <location>
        <begin position="16"/>
        <end position="72"/>
    </location>
</feature>
<evidence type="ECO:0000313" key="3">
    <source>
        <dbReference type="Proteomes" id="UP001172159"/>
    </source>
</evidence>
<keyword evidence="1" id="KW-0732">Signal</keyword>
<feature type="signal peptide" evidence="1">
    <location>
        <begin position="1"/>
        <end position="15"/>
    </location>
</feature>
<proteinExistence type="predicted"/>
<name>A0AA40DHU6_9PEZI</name>
<protein>
    <submittedName>
        <fullName evidence="2">Uncharacterized protein</fullName>
    </submittedName>
</protein>
<keyword evidence="3" id="KW-1185">Reference proteome</keyword>
<comment type="caution">
    <text evidence="2">The sequence shown here is derived from an EMBL/GenBank/DDBJ whole genome shotgun (WGS) entry which is preliminary data.</text>
</comment>
<evidence type="ECO:0000256" key="1">
    <source>
        <dbReference type="SAM" id="SignalP"/>
    </source>
</evidence>
<dbReference type="AlphaFoldDB" id="A0AA40DHU6"/>
<reference evidence="2" key="1">
    <citation type="submission" date="2023-06" db="EMBL/GenBank/DDBJ databases">
        <title>Genome-scale phylogeny and comparative genomics of the fungal order Sordariales.</title>
        <authorList>
            <consortium name="Lawrence Berkeley National Laboratory"/>
            <person name="Hensen N."/>
            <person name="Bonometti L."/>
            <person name="Westerberg I."/>
            <person name="Brannstrom I.O."/>
            <person name="Guillou S."/>
            <person name="Cros-Aarteil S."/>
            <person name="Calhoun S."/>
            <person name="Haridas S."/>
            <person name="Kuo A."/>
            <person name="Mondo S."/>
            <person name="Pangilinan J."/>
            <person name="Riley R."/>
            <person name="Labutti K."/>
            <person name="Andreopoulos B."/>
            <person name="Lipzen A."/>
            <person name="Chen C."/>
            <person name="Yanf M."/>
            <person name="Daum C."/>
            <person name="Ng V."/>
            <person name="Clum A."/>
            <person name="Steindorff A."/>
            <person name="Ohm R."/>
            <person name="Martin F."/>
            <person name="Silar P."/>
            <person name="Natvig D."/>
            <person name="Lalanne C."/>
            <person name="Gautier V."/>
            <person name="Ament-Velasquez S.L."/>
            <person name="Kruys A."/>
            <person name="Hutchinson M.I."/>
            <person name="Powell A.J."/>
            <person name="Barry K."/>
            <person name="Miller A.N."/>
            <person name="Grigoriev I.V."/>
            <person name="Debuchy R."/>
            <person name="Gladieux P."/>
            <person name="Thoren M.H."/>
            <person name="Johannesson H."/>
        </authorList>
    </citation>
    <scope>NUCLEOTIDE SEQUENCE</scope>
    <source>
        <strain evidence="2">CBS 540.89</strain>
    </source>
</reference>
<organism evidence="2 3">
    <name type="scientific">Apiosordaria backusii</name>
    <dbReference type="NCBI Taxonomy" id="314023"/>
    <lineage>
        <taxon>Eukaryota</taxon>
        <taxon>Fungi</taxon>
        <taxon>Dikarya</taxon>
        <taxon>Ascomycota</taxon>
        <taxon>Pezizomycotina</taxon>
        <taxon>Sordariomycetes</taxon>
        <taxon>Sordariomycetidae</taxon>
        <taxon>Sordariales</taxon>
        <taxon>Lasiosphaeriaceae</taxon>
        <taxon>Apiosordaria</taxon>
    </lineage>
</organism>
<evidence type="ECO:0000313" key="2">
    <source>
        <dbReference type="EMBL" id="KAK0701377.1"/>
    </source>
</evidence>
<sequence>MLWILLTWTCQKSSGCHEFFAVDIPRESPAGGGSDATLWDTRSAEGDVKPRASLLTSDAENQWVRGDVIRGI</sequence>
<dbReference type="Proteomes" id="UP001172159">
    <property type="component" value="Unassembled WGS sequence"/>
</dbReference>
<accession>A0AA40DHU6</accession>
<gene>
    <name evidence="2" type="ORF">B0T21DRAFT_379070</name>
</gene>
<dbReference type="EMBL" id="JAUKTV010000029">
    <property type="protein sequence ID" value="KAK0701377.1"/>
    <property type="molecule type" value="Genomic_DNA"/>
</dbReference>